<evidence type="ECO:0000313" key="2">
    <source>
        <dbReference type="EMBL" id="PWE18616.1"/>
    </source>
</evidence>
<comment type="caution">
    <text evidence="2">The sequence shown here is derived from an EMBL/GenBank/DDBJ whole genome shotgun (WGS) entry which is preliminary data.</text>
</comment>
<evidence type="ECO:0000256" key="1">
    <source>
        <dbReference type="SAM" id="MobiDB-lite"/>
    </source>
</evidence>
<dbReference type="PANTHER" id="PTHR30451:SF5">
    <property type="entry name" value="SLR0019 PROTEIN"/>
    <property type="match status" value="1"/>
</dbReference>
<dbReference type="GO" id="GO:0009279">
    <property type="term" value="C:cell outer membrane"/>
    <property type="evidence" value="ECO:0007669"/>
    <property type="project" value="TreeGrafter"/>
</dbReference>
<organism evidence="2 3">
    <name type="scientific">Marinicauda salina</name>
    <dbReference type="NCBI Taxonomy" id="2135793"/>
    <lineage>
        <taxon>Bacteria</taxon>
        <taxon>Pseudomonadati</taxon>
        <taxon>Pseudomonadota</taxon>
        <taxon>Alphaproteobacteria</taxon>
        <taxon>Maricaulales</taxon>
        <taxon>Maricaulaceae</taxon>
        <taxon>Marinicauda</taxon>
    </lineage>
</organism>
<evidence type="ECO:0008006" key="4">
    <source>
        <dbReference type="Google" id="ProtNLM"/>
    </source>
</evidence>
<dbReference type="InterPro" id="IPR042186">
    <property type="entry name" value="FimD_plug_dom"/>
</dbReference>
<dbReference type="GO" id="GO:0015473">
    <property type="term" value="F:fimbrial usher porin activity"/>
    <property type="evidence" value="ECO:0007669"/>
    <property type="project" value="InterPro"/>
</dbReference>
<evidence type="ECO:0000313" key="3">
    <source>
        <dbReference type="Proteomes" id="UP000245168"/>
    </source>
</evidence>
<dbReference type="GO" id="GO:0009297">
    <property type="term" value="P:pilus assembly"/>
    <property type="evidence" value="ECO:0007669"/>
    <property type="project" value="InterPro"/>
</dbReference>
<proteinExistence type="predicted"/>
<protein>
    <recommendedName>
        <fullName evidence="4">Fimbrial biogenesis outer membrane usher protein</fullName>
    </recommendedName>
</protein>
<dbReference type="Proteomes" id="UP000245168">
    <property type="component" value="Unassembled WGS sequence"/>
</dbReference>
<keyword evidence="3" id="KW-1185">Reference proteome</keyword>
<dbReference type="PANTHER" id="PTHR30451">
    <property type="entry name" value="OUTER MEMBRANE USHER PROTEIN"/>
    <property type="match status" value="1"/>
</dbReference>
<dbReference type="InterPro" id="IPR000015">
    <property type="entry name" value="Fimb_usher"/>
</dbReference>
<dbReference type="Gene3D" id="2.60.40.3110">
    <property type="match status" value="1"/>
</dbReference>
<reference evidence="3" key="1">
    <citation type="submission" date="2018-05" db="EMBL/GenBank/DDBJ databases">
        <authorList>
            <person name="Liu B.-T."/>
        </authorList>
    </citation>
    <scope>NUCLEOTIDE SEQUENCE [LARGE SCALE GENOMIC DNA]</scope>
    <source>
        <strain evidence="3">WD6-1</strain>
    </source>
</reference>
<sequence length="796" mass="86573">MILACIAFGQARAADPDAYMLELPVSLDGAYLGDITASVTMDGRAEIERARLHELLFDRLAADVVGSYDLAGPGPNLVALETLRGRGLDIRYDPAALAIKITADAESRARRRVPIRPDPEADPDSAAAPARLASGVSFNVRPEYVHKDPSGETGWKPTRIDYRGFFALGGFDGHALAFEGRYDEEEDESFQLRDLTLIHDEFEEAIRYQVGSFRPPSVSRFAITDDVVGASVERDYRAIRPFQNLRPRGATSFTLEREALVSVEVNGQVVATERIGPGTFDITDFPLTSGANDVRVYVDDEFGRREVGSFNTYIDASLLPDGLTLFGVSAGLTPETSASSVWELSDKFAFNAFIERGFSDQYTALYSLRTLEDRAELATAQRFGLPRNGGVISVETAASFSPDRKPGYAGGVLYAWRSDASDDLVHQLSLQQTYESAAFGIETAGPVAATERLSSQFAGRYGMTIDDWGWGATVQRQRFGGDITETYGLDANYQYDGLSFGVQLQHVTGDDDDTRLLFSVSRSFGDNRARVRATTDEEYEAAWSRRPGHYIHDWGGQVVAARDEQDESLNARVNYVAPRAEAELDHVTIDNGAGSRSSTRANIGFGIGFADGAPTLGRPFDDAFLIVTAHESLEDRRVRLRRPGADGVEAMTDRFGRTLYPIPSTYRAQNLQIEVDDLPPGYDVAAEIETFPGARAGYAVTIGSAANNTLMGTLLGADGEPLSLRVGRLVRVGGDGEADPVRFFTNRTGRMVAEGLAPGRYEIILLPDGDPVATVDIPDDASGLVRFGTIITGETS</sequence>
<dbReference type="Gene3D" id="2.60.40.2610">
    <property type="entry name" value="Outer membrane usher protein FimD, plug domain"/>
    <property type="match status" value="1"/>
</dbReference>
<feature type="region of interest" description="Disordered" evidence="1">
    <location>
        <begin position="109"/>
        <end position="128"/>
    </location>
</feature>
<dbReference type="EMBL" id="QEXV01000001">
    <property type="protein sequence ID" value="PWE18616.1"/>
    <property type="molecule type" value="Genomic_DNA"/>
</dbReference>
<gene>
    <name evidence="2" type="ORF">DDZ18_03155</name>
</gene>
<dbReference type="SUPFAM" id="SSF56935">
    <property type="entry name" value="Porins"/>
    <property type="match status" value="1"/>
</dbReference>
<name>A0A2U2BX73_9PROT</name>
<accession>A0A2U2BX73</accession>
<dbReference type="AlphaFoldDB" id="A0A2U2BX73"/>